<feature type="compositionally biased region" description="Basic and acidic residues" evidence="1">
    <location>
        <begin position="56"/>
        <end position="65"/>
    </location>
</feature>
<dbReference type="EMBL" id="MRCE01000001">
    <property type="protein sequence ID" value="OKH40950.1"/>
    <property type="molecule type" value="Genomic_DNA"/>
</dbReference>
<reference evidence="2 3" key="1">
    <citation type="submission" date="2016-11" db="EMBL/GenBank/DDBJ databases">
        <title>Draft Genome Sequences of Nine Cyanobacterial Strains from Diverse Habitats.</title>
        <authorList>
            <person name="Zhu T."/>
            <person name="Hou S."/>
            <person name="Lu X."/>
            <person name="Hess W.R."/>
        </authorList>
    </citation>
    <scope>NUCLEOTIDE SEQUENCE [LARGE SCALE GENOMIC DNA]</scope>
    <source>
        <strain evidence="2 3">IAM M-71</strain>
    </source>
</reference>
<evidence type="ECO:0000256" key="1">
    <source>
        <dbReference type="SAM" id="MobiDB-lite"/>
    </source>
</evidence>
<evidence type="ECO:0000313" key="2">
    <source>
        <dbReference type="EMBL" id="OKH40950.1"/>
    </source>
</evidence>
<accession>A0A1U7ITU8</accession>
<protein>
    <submittedName>
        <fullName evidence="2">Uncharacterized protein</fullName>
    </submittedName>
</protein>
<dbReference type="OrthoDB" id="468366at2"/>
<sequence>MFSKAKFPLLVALFLLFVLLGDRIPFQPVSNASLQTRTTLNNFMLGLFPKKQPKNPYERTEKAIEQEQQGNQ</sequence>
<dbReference type="RefSeq" id="WP_073591624.1">
    <property type="nucleotide sequence ID" value="NZ_MRCE01000001.1"/>
</dbReference>
<evidence type="ECO:0000313" key="3">
    <source>
        <dbReference type="Proteomes" id="UP000185860"/>
    </source>
</evidence>
<comment type="caution">
    <text evidence="2">The sequence shown here is derived from an EMBL/GenBank/DDBJ whole genome shotgun (WGS) entry which is preliminary data.</text>
</comment>
<name>A0A1U7ITU8_9CYAN</name>
<dbReference type="Proteomes" id="UP000185860">
    <property type="component" value="Unassembled WGS sequence"/>
</dbReference>
<feature type="region of interest" description="Disordered" evidence="1">
    <location>
        <begin position="51"/>
        <end position="72"/>
    </location>
</feature>
<dbReference type="AlphaFoldDB" id="A0A1U7ITU8"/>
<proteinExistence type="predicted"/>
<organism evidence="2 3">
    <name type="scientific">[Phormidium ambiguum] IAM M-71</name>
    <dbReference type="NCBI Taxonomy" id="454136"/>
    <lineage>
        <taxon>Bacteria</taxon>
        <taxon>Bacillati</taxon>
        <taxon>Cyanobacteriota</taxon>
        <taxon>Cyanophyceae</taxon>
        <taxon>Oscillatoriophycideae</taxon>
        <taxon>Aerosakkonematales</taxon>
        <taxon>Aerosakkonemataceae</taxon>
        <taxon>Floridanema</taxon>
    </lineage>
</organism>
<gene>
    <name evidence="2" type="ORF">NIES2119_01175</name>
</gene>